<feature type="domain" description="FAD/NAD(P)-binding" evidence="5">
    <location>
        <begin position="9"/>
        <end position="290"/>
    </location>
</feature>
<dbReference type="GO" id="GO:0004174">
    <property type="term" value="F:electron-transferring-flavoprotein dehydrogenase activity"/>
    <property type="evidence" value="ECO:0007669"/>
    <property type="project" value="TreeGrafter"/>
</dbReference>
<keyword evidence="2" id="KW-0285">Flavoprotein</keyword>
<comment type="caution">
    <text evidence="6">The sequence shown here is derived from an EMBL/GenBank/DDBJ whole genome shotgun (WGS) entry which is preliminary data.</text>
</comment>
<evidence type="ECO:0000259" key="5">
    <source>
        <dbReference type="Pfam" id="PF07992"/>
    </source>
</evidence>
<dbReference type="GO" id="GO:0050660">
    <property type="term" value="F:flavin adenine dinucleotide binding"/>
    <property type="evidence" value="ECO:0007669"/>
    <property type="project" value="TreeGrafter"/>
</dbReference>
<dbReference type="AlphaFoldDB" id="A0AAE3ZYA6"/>
<dbReference type="PANTHER" id="PTHR43735:SF3">
    <property type="entry name" value="FERROPTOSIS SUPPRESSOR PROTEIN 1"/>
    <property type="match status" value="1"/>
</dbReference>
<evidence type="ECO:0000313" key="7">
    <source>
        <dbReference type="Proteomes" id="UP001183629"/>
    </source>
</evidence>
<dbReference type="PRINTS" id="PR00368">
    <property type="entry name" value="FADPNR"/>
</dbReference>
<dbReference type="RefSeq" id="WP_310424109.1">
    <property type="nucleotide sequence ID" value="NZ_JAVDYC010000001.1"/>
</dbReference>
<dbReference type="PANTHER" id="PTHR43735">
    <property type="entry name" value="APOPTOSIS-INDUCING FACTOR 1"/>
    <property type="match status" value="1"/>
</dbReference>
<accession>A0AAE3ZYA6</accession>
<dbReference type="Pfam" id="PF07992">
    <property type="entry name" value="Pyr_redox_2"/>
    <property type="match status" value="1"/>
</dbReference>
<dbReference type="Gene3D" id="3.50.50.100">
    <property type="match status" value="1"/>
</dbReference>
<dbReference type="SUPFAM" id="SSF51905">
    <property type="entry name" value="FAD/NAD(P)-binding domain"/>
    <property type="match status" value="1"/>
</dbReference>
<evidence type="ECO:0000313" key="6">
    <source>
        <dbReference type="EMBL" id="MDR7327152.1"/>
    </source>
</evidence>
<name>A0AAE3ZYA6_9ACTN</name>
<evidence type="ECO:0000256" key="3">
    <source>
        <dbReference type="ARBA" id="ARBA00022827"/>
    </source>
</evidence>
<dbReference type="Proteomes" id="UP001183629">
    <property type="component" value="Unassembled WGS sequence"/>
</dbReference>
<dbReference type="PRINTS" id="PR00469">
    <property type="entry name" value="PNDRDTASEII"/>
</dbReference>
<keyword evidence="7" id="KW-1185">Reference proteome</keyword>
<comment type="similarity">
    <text evidence="1">Belongs to the FAD-dependent oxidoreductase family.</text>
</comment>
<gene>
    <name evidence="6" type="ORF">J2S44_007402</name>
</gene>
<dbReference type="InterPro" id="IPR036188">
    <property type="entry name" value="FAD/NAD-bd_sf"/>
</dbReference>
<reference evidence="6 7" key="1">
    <citation type="submission" date="2023-07" db="EMBL/GenBank/DDBJ databases">
        <title>Sequencing the genomes of 1000 actinobacteria strains.</title>
        <authorList>
            <person name="Klenk H.-P."/>
        </authorList>
    </citation>
    <scope>NUCLEOTIDE SEQUENCE [LARGE SCALE GENOMIC DNA]</scope>
    <source>
        <strain evidence="6 7">DSM 44711</strain>
    </source>
</reference>
<keyword evidence="3" id="KW-0274">FAD</keyword>
<evidence type="ECO:0000256" key="2">
    <source>
        <dbReference type="ARBA" id="ARBA00022630"/>
    </source>
</evidence>
<dbReference type="GO" id="GO:0005737">
    <property type="term" value="C:cytoplasm"/>
    <property type="evidence" value="ECO:0007669"/>
    <property type="project" value="TreeGrafter"/>
</dbReference>
<protein>
    <submittedName>
        <fullName evidence="6">NADH dehydrogenase FAD-containing subunit</fullName>
    </submittedName>
</protein>
<sequence length="373" mass="40177">MSGTADRVRVVVAGLGDTGLIAAVRLARYHRDLDLVGISAKSAWLSGRDVGLRLARPERWAAQYNIAFSRFPALDGVRVVHGALTGLDEDARAVTVRSADGTTTREPYDVLLIATGVRNDVWRHPDVQDQAGIDESLRAMHARVAAAESVAVVGGGPSAMGTAAQLAEAFPGTRVSVYFPGDRGLTSHHPRVWDVVRSRLERLGVQLHPRHRAETPADMSPAPGPVRFTTGQPPADAALVLWATGRVRPNTEWLPSGMLDANGFVRVRSDLSVPGHDGIWAVGDVAASDPLRATARTLGSDLVARNIVRSVRGRSTRAWRPPAHAQGSVLGPLREGLLVFLTSGGHVRYSVRFNDALDRHVVSRLYYGGIRPR</sequence>
<organism evidence="6 7">
    <name type="scientific">Catenuloplanes niger</name>
    <dbReference type="NCBI Taxonomy" id="587534"/>
    <lineage>
        <taxon>Bacteria</taxon>
        <taxon>Bacillati</taxon>
        <taxon>Actinomycetota</taxon>
        <taxon>Actinomycetes</taxon>
        <taxon>Micromonosporales</taxon>
        <taxon>Micromonosporaceae</taxon>
        <taxon>Catenuloplanes</taxon>
    </lineage>
</organism>
<evidence type="ECO:0000256" key="4">
    <source>
        <dbReference type="ARBA" id="ARBA00023002"/>
    </source>
</evidence>
<dbReference type="InterPro" id="IPR023753">
    <property type="entry name" value="FAD/NAD-binding_dom"/>
</dbReference>
<dbReference type="EMBL" id="JAVDYC010000001">
    <property type="protein sequence ID" value="MDR7327152.1"/>
    <property type="molecule type" value="Genomic_DNA"/>
</dbReference>
<evidence type="ECO:0000256" key="1">
    <source>
        <dbReference type="ARBA" id="ARBA00006442"/>
    </source>
</evidence>
<keyword evidence="4" id="KW-0560">Oxidoreductase</keyword>
<proteinExistence type="inferred from homology"/>